<organism evidence="8 9">
    <name type="scientific">Gandjariella thermophila</name>
    <dbReference type="NCBI Taxonomy" id="1931992"/>
    <lineage>
        <taxon>Bacteria</taxon>
        <taxon>Bacillati</taxon>
        <taxon>Actinomycetota</taxon>
        <taxon>Actinomycetes</taxon>
        <taxon>Pseudonocardiales</taxon>
        <taxon>Pseudonocardiaceae</taxon>
        <taxon>Gandjariella</taxon>
    </lineage>
</organism>
<reference evidence="9" key="1">
    <citation type="submission" date="2019-04" db="EMBL/GenBank/DDBJ databases">
        <title>Draft genome sequence of Pseudonocardiaceae bacterium SL3-2-4.</title>
        <authorList>
            <person name="Ningsih F."/>
            <person name="Yokota A."/>
            <person name="Sakai Y."/>
            <person name="Nanatani K."/>
            <person name="Yabe S."/>
            <person name="Oetari A."/>
            <person name="Sjamsuridzal W."/>
        </authorList>
    </citation>
    <scope>NUCLEOTIDE SEQUENCE [LARGE SCALE GENOMIC DNA]</scope>
    <source>
        <strain evidence="9">SL3-2-4</strain>
    </source>
</reference>
<evidence type="ECO:0000256" key="5">
    <source>
        <dbReference type="SAM" id="Coils"/>
    </source>
</evidence>
<sequence>MASHQLKRTMRGAVAAGAVMAAVGMASTPASADPNGPTNAGDALQQFQQLSTQAEQVNEDLLKAQIDLKNKQGDLDRANADLAQAKQLEAAAQAAEDQFRGQVDQLTDASFQGARFNQLSALLTSNSAQDFLDRSAALNILASDNYDVMSKLAAAVAQAADARKRAEDAQRRAQQATDAAAQLTQAIAAHKQDLQNQITQLRAAMNRLTAAQKSSLMGSAACGAANLGTGAVATALEAALSKCGAPYVWGGSGPNSFDCSGLTMWAFGKAGISLPHSAAAQYNYGTSVSRSDLQPGDLVFFGSSASSIHHVGISLGGNKMVDASTEGVPVGIHSLYSDYYGAKRLAG</sequence>
<accession>A0A4D4J1M0</accession>
<evidence type="ECO:0000256" key="1">
    <source>
        <dbReference type="ARBA" id="ARBA00007074"/>
    </source>
</evidence>
<comment type="caution">
    <text evidence="8">The sequence shown here is derived from an EMBL/GenBank/DDBJ whole genome shotgun (WGS) entry which is preliminary data.</text>
</comment>
<feature type="coiled-coil region" evidence="5">
    <location>
        <begin position="149"/>
        <end position="211"/>
    </location>
</feature>
<dbReference type="EMBL" id="BJFL01000007">
    <property type="protein sequence ID" value="GDY30381.1"/>
    <property type="molecule type" value="Genomic_DNA"/>
</dbReference>
<evidence type="ECO:0000256" key="3">
    <source>
        <dbReference type="ARBA" id="ARBA00022801"/>
    </source>
</evidence>
<evidence type="ECO:0000256" key="6">
    <source>
        <dbReference type="SAM" id="SignalP"/>
    </source>
</evidence>
<dbReference type="GO" id="GO:0008234">
    <property type="term" value="F:cysteine-type peptidase activity"/>
    <property type="evidence" value="ECO:0007669"/>
    <property type="project" value="UniProtKB-KW"/>
</dbReference>
<proteinExistence type="inferred from homology"/>
<dbReference type="AlphaFoldDB" id="A0A4D4J1M0"/>
<dbReference type="PANTHER" id="PTHR47053">
    <property type="entry name" value="MUREIN DD-ENDOPEPTIDASE MEPH-RELATED"/>
    <property type="match status" value="1"/>
</dbReference>
<keyword evidence="9" id="KW-1185">Reference proteome</keyword>
<evidence type="ECO:0000256" key="2">
    <source>
        <dbReference type="ARBA" id="ARBA00022670"/>
    </source>
</evidence>
<feature type="domain" description="NlpC/P60" evidence="7">
    <location>
        <begin position="229"/>
        <end position="347"/>
    </location>
</feature>
<dbReference type="OrthoDB" id="5177647at2"/>
<feature type="signal peptide" evidence="6">
    <location>
        <begin position="1"/>
        <end position="32"/>
    </location>
</feature>
<feature type="chain" id="PRO_5020848433" evidence="6">
    <location>
        <begin position="33"/>
        <end position="347"/>
    </location>
</feature>
<dbReference type="Pfam" id="PF00877">
    <property type="entry name" value="NLPC_P60"/>
    <property type="match status" value="1"/>
</dbReference>
<gene>
    <name evidence="8" type="ORF">GTS_20140</name>
</gene>
<evidence type="ECO:0000313" key="9">
    <source>
        <dbReference type="Proteomes" id="UP000298860"/>
    </source>
</evidence>
<feature type="coiled-coil region" evidence="5">
    <location>
        <begin position="47"/>
        <end position="105"/>
    </location>
</feature>
<evidence type="ECO:0000313" key="8">
    <source>
        <dbReference type="EMBL" id="GDY30381.1"/>
    </source>
</evidence>
<keyword evidence="2" id="KW-0645">Protease</keyword>
<name>A0A4D4J1M0_9PSEU</name>
<evidence type="ECO:0000256" key="4">
    <source>
        <dbReference type="ARBA" id="ARBA00022807"/>
    </source>
</evidence>
<keyword evidence="4" id="KW-0788">Thiol protease</keyword>
<dbReference type="Gene3D" id="6.10.250.3150">
    <property type="match status" value="1"/>
</dbReference>
<evidence type="ECO:0000259" key="7">
    <source>
        <dbReference type="PROSITE" id="PS51935"/>
    </source>
</evidence>
<dbReference type="InterPro" id="IPR038765">
    <property type="entry name" value="Papain-like_cys_pep_sf"/>
</dbReference>
<dbReference type="SUPFAM" id="SSF54001">
    <property type="entry name" value="Cysteine proteinases"/>
    <property type="match status" value="1"/>
</dbReference>
<keyword evidence="6" id="KW-0732">Signal</keyword>
<dbReference type="Gene3D" id="3.90.1720.10">
    <property type="entry name" value="endopeptidase domain like (from Nostoc punctiforme)"/>
    <property type="match status" value="1"/>
</dbReference>
<keyword evidence="5" id="KW-0175">Coiled coil</keyword>
<keyword evidence="3 8" id="KW-0378">Hydrolase</keyword>
<dbReference type="InterPro" id="IPR000064">
    <property type="entry name" value="NLP_P60_dom"/>
</dbReference>
<dbReference type="InterPro" id="IPR051202">
    <property type="entry name" value="Peptidase_C40"/>
</dbReference>
<dbReference type="Proteomes" id="UP000298860">
    <property type="component" value="Unassembled WGS sequence"/>
</dbReference>
<dbReference type="PANTHER" id="PTHR47053:SF1">
    <property type="entry name" value="MUREIN DD-ENDOPEPTIDASE MEPH-RELATED"/>
    <property type="match status" value="1"/>
</dbReference>
<comment type="similarity">
    <text evidence="1">Belongs to the peptidase C40 family.</text>
</comment>
<protein>
    <submittedName>
        <fullName evidence="8">Hydrolase Nlp/P60</fullName>
    </submittedName>
</protein>
<dbReference type="GO" id="GO:0006508">
    <property type="term" value="P:proteolysis"/>
    <property type="evidence" value="ECO:0007669"/>
    <property type="project" value="UniProtKB-KW"/>
</dbReference>
<dbReference type="PROSITE" id="PS51935">
    <property type="entry name" value="NLPC_P60"/>
    <property type="match status" value="1"/>
</dbReference>